<feature type="compositionally biased region" description="Basic and acidic residues" evidence="1">
    <location>
        <begin position="1"/>
        <end position="14"/>
    </location>
</feature>
<name>A0ABS1KC16_9FLAO</name>
<dbReference type="InterPro" id="IPR011042">
    <property type="entry name" value="6-blade_b-propeller_TolB-like"/>
</dbReference>
<proteinExistence type="predicted"/>
<evidence type="ECO:0000313" key="2">
    <source>
        <dbReference type="EMBL" id="MBL0736767.1"/>
    </source>
</evidence>
<dbReference type="RefSeq" id="WP_201999922.1">
    <property type="nucleotide sequence ID" value="NZ_JAERSF010000002.1"/>
</dbReference>
<organism evidence="2 3">
    <name type="scientific">Flavobacterium tagetis</name>
    <dbReference type="NCBI Taxonomy" id="2801336"/>
    <lineage>
        <taxon>Bacteria</taxon>
        <taxon>Pseudomonadati</taxon>
        <taxon>Bacteroidota</taxon>
        <taxon>Flavobacteriia</taxon>
        <taxon>Flavobacteriales</taxon>
        <taxon>Flavobacteriaceae</taxon>
        <taxon>Flavobacterium</taxon>
    </lineage>
</organism>
<gene>
    <name evidence="2" type="ORF">JI750_07725</name>
</gene>
<protein>
    <submittedName>
        <fullName evidence="2">Uncharacterized protein</fullName>
    </submittedName>
</protein>
<sequence length="804" mass="86088">MKENIAPKPDEKPSSKGTQIVNKPLQLNTVNEGEATDNVLVHGADNEVKSVPRSEFGGDPQGLQQTLETGDTAQFEGGNSKVKLLNGDPDSRTIELVTGDGNTRSSMALGNRYASLSHSEPAPGHVNSNISLTNEGITLLNNDNGTNGWYNILKVPYNTTTQTSYSLPIDKPNGNYTLATTDDITGDNQNLQSVLDNGNIGYSNIAMFNYYESPTYINLNGTGLFASDSKSGASNEFANTTYNADFISRSIGSGGEGCYTKVTLNDSSYTIGRGLHYKFPDKESGTYTLATTSDLESLGGESISGTPNYISKFNNSGSGIVDSGILDTPDEVTILRPSTRISSTVADYSGLKLPNIPAKAIESKPIMFGTTGSYPWDMLVDNFGNTYLTDRVDSNVRKTTIDGVTTIIADTGAYPSGIVMDSKGNLFTVNRSASTITKIDKNGTVTTTWATLPNRTYVGIEIDEHDNMYVLGILTSLREIYTITPDGIIKLLASEPQPIAPSVYAFTRHKASGMMYILHDNGMIRKISPNGTMSQLRSGSLNGAICLATDQNTGYIYAYGFYSGTTNLYKIAPDGTTTILSDTVTGGWDLKVDNQSNVYTIGSNGVTKTSPNGVSTVLGATAAGPQCLAVGGDGAVYVASRTDKVYTKFSRPTYRNSLIVDQSGNVISNPDFYTDSRGLGYLPSALPLDIKSESTGKAIVTKDYLEYTLNAINSNVIINSSDTITLDTNALTIYYTYTGNAPATWNLPPVFGNDKIKFQIINAGSGTITIQGTIWNSGTNETSTTVISGSTKEFYNNSLAYVIL</sequence>
<feature type="compositionally biased region" description="Polar residues" evidence="1">
    <location>
        <begin position="15"/>
        <end position="25"/>
    </location>
</feature>
<dbReference type="Proteomes" id="UP000603728">
    <property type="component" value="Unassembled WGS sequence"/>
</dbReference>
<evidence type="ECO:0000256" key="1">
    <source>
        <dbReference type="SAM" id="MobiDB-lite"/>
    </source>
</evidence>
<feature type="region of interest" description="Disordered" evidence="1">
    <location>
        <begin position="1"/>
        <end position="25"/>
    </location>
</feature>
<accession>A0ABS1KC16</accession>
<dbReference type="Gene3D" id="2.120.10.30">
    <property type="entry name" value="TolB, C-terminal domain"/>
    <property type="match status" value="2"/>
</dbReference>
<keyword evidence="3" id="KW-1185">Reference proteome</keyword>
<dbReference type="SUPFAM" id="SSF101898">
    <property type="entry name" value="NHL repeat"/>
    <property type="match status" value="1"/>
</dbReference>
<evidence type="ECO:0000313" key="3">
    <source>
        <dbReference type="Proteomes" id="UP000603728"/>
    </source>
</evidence>
<comment type="caution">
    <text evidence="2">The sequence shown here is derived from an EMBL/GenBank/DDBJ whole genome shotgun (WGS) entry which is preliminary data.</text>
</comment>
<reference evidence="2 3" key="1">
    <citation type="submission" date="2021-01" db="EMBL/GenBank/DDBJ databases">
        <title>Genome seq and assembly of Flavobacterium sp. GN10.</title>
        <authorList>
            <person name="Chhetri G."/>
        </authorList>
    </citation>
    <scope>NUCLEOTIDE SEQUENCE [LARGE SCALE GENOMIC DNA]</scope>
    <source>
        <strain evidence="2 3">GN10</strain>
    </source>
</reference>
<dbReference type="EMBL" id="JAERSF010000002">
    <property type="protein sequence ID" value="MBL0736767.1"/>
    <property type="molecule type" value="Genomic_DNA"/>
</dbReference>